<evidence type="ECO:0000256" key="4">
    <source>
        <dbReference type="ARBA" id="ARBA00022729"/>
    </source>
</evidence>
<comment type="caution">
    <text evidence="9">The sequence shown here is derived from an EMBL/GenBank/DDBJ whole genome shotgun (WGS) entry which is preliminary data.</text>
</comment>
<keyword evidence="10" id="KW-1185">Reference proteome</keyword>
<feature type="compositionally biased region" description="Low complexity" evidence="6">
    <location>
        <begin position="42"/>
        <end position="59"/>
    </location>
</feature>
<dbReference type="Proteomes" id="UP000572212">
    <property type="component" value="Unassembled WGS sequence"/>
</dbReference>
<proteinExistence type="predicted"/>
<feature type="region of interest" description="Disordered" evidence="6">
    <location>
        <begin position="1"/>
        <end position="71"/>
    </location>
</feature>
<evidence type="ECO:0000313" key="9">
    <source>
        <dbReference type="EMBL" id="MBB6512853.1"/>
    </source>
</evidence>
<keyword evidence="7" id="KW-0812">Transmembrane</keyword>
<sequence>MKELLKNKQQASIPASSFDNYDEPVTIDINEVPSETVKVSEDNSQTDQNDTDQQTATNNETHTKDSNELPNTATSLYNILTIGILLIAAALTLYIYNRRKVNNQ</sequence>
<gene>
    <name evidence="9" type="ORF">GGQ92_001642</name>
</gene>
<feature type="domain" description="Gram-positive cocci surface proteins LPxTG" evidence="8">
    <location>
        <begin position="69"/>
        <end position="104"/>
    </location>
</feature>
<evidence type="ECO:0000313" key="10">
    <source>
        <dbReference type="Proteomes" id="UP000572212"/>
    </source>
</evidence>
<evidence type="ECO:0000256" key="3">
    <source>
        <dbReference type="ARBA" id="ARBA00022525"/>
    </source>
</evidence>
<feature type="compositionally biased region" description="Polar residues" evidence="6">
    <location>
        <begin position="7"/>
        <end position="19"/>
    </location>
</feature>
<dbReference type="RefSeq" id="WP_184246907.1">
    <property type="nucleotide sequence ID" value="NZ_BAAACU010000059.1"/>
</dbReference>
<keyword evidence="7" id="KW-1133">Transmembrane helix</keyword>
<dbReference type="AlphaFoldDB" id="A0A841RMJ5"/>
<dbReference type="NCBIfam" id="TIGR01167">
    <property type="entry name" value="LPXTG_anchor"/>
    <property type="match status" value="1"/>
</dbReference>
<keyword evidence="3" id="KW-0964">Secreted</keyword>
<keyword evidence="4" id="KW-0732">Signal</keyword>
<comment type="subcellular location">
    <subcellularLocation>
        <location evidence="1">Secreted</location>
        <location evidence="1">Cell wall</location>
        <topology evidence="1">Peptidoglycan-anchor</topology>
    </subcellularLocation>
</comment>
<dbReference type="EMBL" id="JACHON010000005">
    <property type="protein sequence ID" value="MBB6512853.1"/>
    <property type="molecule type" value="Genomic_DNA"/>
</dbReference>
<keyword evidence="5" id="KW-0572">Peptidoglycan-anchor</keyword>
<evidence type="ECO:0000256" key="5">
    <source>
        <dbReference type="ARBA" id="ARBA00023088"/>
    </source>
</evidence>
<dbReference type="InterPro" id="IPR019931">
    <property type="entry name" value="LPXTG_anchor"/>
</dbReference>
<protein>
    <submittedName>
        <fullName evidence="9">LPXTG-motif cell wall-anchored protein</fullName>
    </submittedName>
</protein>
<evidence type="ECO:0000256" key="2">
    <source>
        <dbReference type="ARBA" id="ARBA00022512"/>
    </source>
</evidence>
<dbReference type="PROSITE" id="PS50847">
    <property type="entry name" value="GRAM_POS_ANCHORING"/>
    <property type="match status" value="1"/>
</dbReference>
<reference evidence="9 10" key="1">
    <citation type="submission" date="2020-08" db="EMBL/GenBank/DDBJ databases">
        <title>Genomic Encyclopedia of Type Strains, Phase IV (KMG-IV): sequencing the most valuable type-strain genomes for metagenomic binning, comparative biology and taxonomic classification.</title>
        <authorList>
            <person name="Goeker M."/>
        </authorList>
    </citation>
    <scope>NUCLEOTIDE SEQUENCE [LARGE SCALE GENOMIC DNA]</scope>
    <source>
        <strain evidence="9 10">DSM 11805</strain>
    </source>
</reference>
<keyword evidence="2" id="KW-0134">Cell wall</keyword>
<organism evidence="9 10">
    <name type="scientific">Gracilibacillus halotolerans</name>
    <dbReference type="NCBI Taxonomy" id="74386"/>
    <lineage>
        <taxon>Bacteria</taxon>
        <taxon>Bacillati</taxon>
        <taxon>Bacillota</taxon>
        <taxon>Bacilli</taxon>
        <taxon>Bacillales</taxon>
        <taxon>Bacillaceae</taxon>
        <taxon>Gracilibacillus</taxon>
    </lineage>
</organism>
<feature type="transmembrane region" description="Helical" evidence="7">
    <location>
        <begin position="76"/>
        <end position="96"/>
    </location>
</feature>
<evidence type="ECO:0000256" key="6">
    <source>
        <dbReference type="SAM" id="MobiDB-lite"/>
    </source>
</evidence>
<evidence type="ECO:0000256" key="1">
    <source>
        <dbReference type="ARBA" id="ARBA00004168"/>
    </source>
</evidence>
<evidence type="ECO:0000256" key="7">
    <source>
        <dbReference type="SAM" id="Phobius"/>
    </source>
</evidence>
<evidence type="ECO:0000259" key="8">
    <source>
        <dbReference type="PROSITE" id="PS50847"/>
    </source>
</evidence>
<dbReference type="Pfam" id="PF00746">
    <property type="entry name" value="Gram_pos_anchor"/>
    <property type="match status" value="1"/>
</dbReference>
<accession>A0A841RMJ5</accession>
<name>A0A841RMJ5_9BACI</name>
<keyword evidence="7" id="KW-0472">Membrane</keyword>